<dbReference type="PANTHER" id="PTHR42873:SF1">
    <property type="entry name" value="S-ADENOSYLMETHIONINE-DEPENDENT METHYLTRANSFERASE DOMAIN-CONTAINING PROTEIN"/>
    <property type="match status" value="1"/>
</dbReference>
<dbReference type="GO" id="GO:0008168">
    <property type="term" value="F:methyltransferase activity"/>
    <property type="evidence" value="ECO:0007669"/>
    <property type="project" value="UniProtKB-KW"/>
</dbReference>
<gene>
    <name evidence="9" type="ORF">DI536_17125</name>
</gene>
<dbReference type="Gene3D" id="3.40.50.150">
    <property type="entry name" value="Vaccinia Virus protein VP39"/>
    <property type="match status" value="1"/>
</dbReference>
<dbReference type="SUPFAM" id="SSF88697">
    <property type="entry name" value="PUA domain-like"/>
    <property type="match status" value="1"/>
</dbReference>
<evidence type="ECO:0000256" key="6">
    <source>
        <dbReference type="ARBA" id="ARBA00038091"/>
    </source>
</evidence>
<feature type="domain" description="Methyltransferase" evidence="7">
    <location>
        <begin position="220"/>
        <end position="344"/>
    </location>
</feature>
<dbReference type="EMBL" id="QFQP01000013">
    <property type="protein sequence ID" value="PZR12042.1"/>
    <property type="molecule type" value="Genomic_DNA"/>
</dbReference>
<evidence type="ECO:0000313" key="10">
    <source>
        <dbReference type="Proteomes" id="UP000249061"/>
    </source>
</evidence>
<keyword evidence="4 9" id="KW-0808">Transferase</keyword>
<accession>A0A2W5TAV5</accession>
<proteinExistence type="inferred from homology"/>
<evidence type="ECO:0000256" key="2">
    <source>
        <dbReference type="ARBA" id="ARBA00022490"/>
    </source>
</evidence>
<evidence type="ECO:0000259" key="8">
    <source>
        <dbReference type="Pfam" id="PF17785"/>
    </source>
</evidence>
<dbReference type="InterPro" id="IPR041532">
    <property type="entry name" value="RlmI-like_PUA"/>
</dbReference>
<dbReference type="CDD" id="cd02440">
    <property type="entry name" value="AdoMet_MTases"/>
    <property type="match status" value="1"/>
</dbReference>
<dbReference type="CDD" id="cd21153">
    <property type="entry name" value="PUA_RlmI"/>
    <property type="match status" value="1"/>
</dbReference>
<evidence type="ECO:0000259" key="7">
    <source>
        <dbReference type="Pfam" id="PF13847"/>
    </source>
</evidence>
<evidence type="ECO:0000313" key="9">
    <source>
        <dbReference type="EMBL" id="PZR12042.1"/>
    </source>
</evidence>
<organism evidence="9 10">
    <name type="scientific">Archangium gephyra</name>
    <dbReference type="NCBI Taxonomy" id="48"/>
    <lineage>
        <taxon>Bacteria</taxon>
        <taxon>Pseudomonadati</taxon>
        <taxon>Myxococcota</taxon>
        <taxon>Myxococcia</taxon>
        <taxon>Myxococcales</taxon>
        <taxon>Cystobacterineae</taxon>
        <taxon>Archangiaceae</taxon>
        <taxon>Archangium</taxon>
    </lineage>
</organism>
<comment type="caution">
    <text evidence="9">The sequence shown here is derived from an EMBL/GenBank/DDBJ whole genome shotgun (WGS) entry which is preliminary data.</text>
</comment>
<reference evidence="9 10" key="1">
    <citation type="submission" date="2017-08" db="EMBL/GenBank/DDBJ databases">
        <title>Infants hospitalized years apart are colonized by the same room-sourced microbial strains.</title>
        <authorList>
            <person name="Brooks B."/>
            <person name="Olm M.R."/>
            <person name="Firek B.A."/>
            <person name="Baker R."/>
            <person name="Thomas B.C."/>
            <person name="Morowitz M.J."/>
            <person name="Banfield J.F."/>
        </authorList>
    </citation>
    <scope>NUCLEOTIDE SEQUENCE [LARGE SCALE GENOMIC DNA]</scope>
    <source>
        <strain evidence="9">S2_003_000_R2_14</strain>
    </source>
</reference>
<evidence type="ECO:0000256" key="5">
    <source>
        <dbReference type="ARBA" id="ARBA00022691"/>
    </source>
</evidence>
<dbReference type="Gene3D" id="3.30.750.80">
    <property type="entry name" value="RNA methyltransferase domain (HRMD) like"/>
    <property type="match status" value="1"/>
</dbReference>
<dbReference type="Pfam" id="PF13847">
    <property type="entry name" value="Methyltransf_31"/>
    <property type="match status" value="1"/>
</dbReference>
<dbReference type="CDD" id="cd11572">
    <property type="entry name" value="RlmI_M_like"/>
    <property type="match status" value="1"/>
</dbReference>
<dbReference type="Gene3D" id="2.30.130.10">
    <property type="entry name" value="PUA domain"/>
    <property type="match status" value="1"/>
</dbReference>
<keyword evidence="2" id="KW-0963">Cytoplasm</keyword>
<dbReference type="InterPro" id="IPR025714">
    <property type="entry name" value="Methyltranfer_dom"/>
</dbReference>
<dbReference type="Proteomes" id="UP000249061">
    <property type="component" value="Unassembled WGS sequence"/>
</dbReference>
<comment type="subcellular location">
    <subcellularLocation>
        <location evidence="1">Cytoplasm</location>
    </subcellularLocation>
</comment>
<dbReference type="GO" id="GO:0032259">
    <property type="term" value="P:methylation"/>
    <property type="evidence" value="ECO:0007669"/>
    <property type="project" value="UniProtKB-KW"/>
</dbReference>
<protein>
    <submittedName>
        <fullName evidence="9">Methyltransferase</fullName>
    </submittedName>
</protein>
<keyword evidence="3 9" id="KW-0489">Methyltransferase</keyword>
<dbReference type="GO" id="GO:0005737">
    <property type="term" value="C:cytoplasm"/>
    <property type="evidence" value="ECO:0007669"/>
    <property type="project" value="UniProtKB-SubCell"/>
</dbReference>
<evidence type="ECO:0000256" key="1">
    <source>
        <dbReference type="ARBA" id="ARBA00004496"/>
    </source>
</evidence>
<dbReference type="SUPFAM" id="SSF53335">
    <property type="entry name" value="S-adenosyl-L-methionine-dependent methyltransferases"/>
    <property type="match status" value="1"/>
</dbReference>
<sequence>MTTATIRITRKGVDRWKAGHPWIYQADLERIPGELTGGEVVRVEDGRGWLLGQAFFSKDSKISLRWLTWDDAVVDEEFFRSRLKAADALRRRALPEETAYRVVHGEADQLPGLVVDRFGDYLSVQFLHKATEQRKELITSLLAEHFKPRAIVNRSDANVRRLEGLEPEKGLLRGELPGPIAYREGHITYEVDLMTGQKTGAFLDQRDNHVMASEWGFGEALDCFSYAGGFALQLALKAQNVTAVEISEAACAQITANARRNSLTNVNVVAANAFDFLRDTLDEGKKFDTIVLDPPSFAKNKGAIEAAVRGYKEINLRAMQLLRPGGILITASCTHHVDEERFEEMLDSAAADAKRRVQIVEKRGAGKDHPVLLGLRETRYLKCFVLRVL</sequence>
<dbReference type="AlphaFoldDB" id="A0A2W5TAV5"/>
<evidence type="ECO:0000256" key="3">
    <source>
        <dbReference type="ARBA" id="ARBA00022603"/>
    </source>
</evidence>
<name>A0A2W5TAV5_9BACT</name>
<dbReference type="PANTHER" id="PTHR42873">
    <property type="entry name" value="RIBOSOMAL RNA LARGE SUBUNIT METHYLTRANSFERASE"/>
    <property type="match status" value="1"/>
</dbReference>
<dbReference type="GO" id="GO:0003723">
    <property type="term" value="F:RNA binding"/>
    <property type="evidence" value="ECO:0007669"/>
    <property type="project" value="InterPro"/>
</dbReference>
<dbReference type="InterPro" id="IPR029063">
    <property type="entry name" value="SAM-dependent_MTases_sf"/>
</dbReference>
<dbReference type="InterPro" id="IPR036974">
    <property type="entry name" value="PUA_sf"/>
</dbReference>
<keyword evidence="5" id="KW-0949">S-adenosyl-L-methionine</keyword>
<feature type="domain" description="RlmI-like PUA" evidence="8">
    <location>
        <begin position="6"/>
        <end position="69"/>
    </location>
</feature>
<dbReference type="Pfam" id="PF17785">
    <property type="entry name" value="PUA_3"/>
    <property type="match status" value="1"/>
</dbReference>
<comment type="similarity">
    <text evidence="6">Belongs to the methyltransferase superfamily. RlmI family.</text>
</comment>
<evidence type="ECO:0000256" key="4">
    <source>
        <dbReference type="ARBA" id="ARBA00022679"/>
    </source>
</evidence>
<dbReference type="InterPro" id="IPR015947">
    <property type="entry name" value="PUA-like_sf"/>
</dbReference>